<dbReference type="Proteomes" id="UP000189735">
    <property type="component" value="Unassembled WGS sequence"/>
</dbReference>
<proteinExistence type="predicted"/>
<evidence type="ECO:0000313" key="2">
    <source>
        <dbReference type="Proteomes" id="UP000189735"/>
    </source>
</evidence>
<dbReference type="EMBL" id="FUYG01000006">
    <property type="protein sequence ID" value="SKA97686.1"/>
    <property type="molecule type" value="Genomic_DNA"/>
</dbReference>
<name>A0A1T4Y7I9_9MICO</name>
<reference evidence="2" key="1">
    <citation type="submission" date="2017-02" db="EMBL/GenBank/DDBJ databases">
        <authorList>
            <person name="Varghese N."/>
            <person name="Submissions S."/>
        </authorList>
    </citation>
    <scope>NUCLEOTIDE SEQUENCE [LARGE SCALE GENOMIC DNA]</scope>
    <source>
        <strain evidence="2">VKM Ac-2052</strain>
    </source>
</reference>
<gene>
    <name evidence="1" type="ORF">SAMN06295879_2424</name>
</gene>
<evidence type="ECO:0000313" key="1">
    <source>
        <dbReference type="EMBL" id="SKA97686.1"/>
    </source>
</evidence>
<sequence>MASVAWCESDSANRAASTVITGGRPNFRRRIEDLEERLRASAHSGWKPHEVTQQCAVTVLQNASAPARKMAPISLFGKAVCDQCGEIVQIRRVPTGWDLQSGVPRLTAHTSTCRSFASSSTPHYSVAGSAVWRRRIDEKSLTVTGDTPLPAEQCLDRGCAADCLHTSYRSKPTLPQVIAADPDGVARLVLTDLSGDLSRIFGTSGW</sequence>
<protein>
    <submittedName>
        <fullName evidence="1">Uncharacterized protein</fullName>
    </submittedName>
</protein>
<accession>A0A1T4Y7I9</accession>
<organism evidence="1 2">
    <name type="scientific">Agreia bicolorata</name>
    <dbReference type="NCBI Taxonomy" id="110935"/>
    <lineage>
        <taxon>Bacteria</taxon>
        <taxon>Bacillati</taxon>
        <taxon>Actinomycetota</taxon>
        <taxon>Actinomycetes</taxon>
        <taxon>Micrococcales</taxon>
        <taxon>Microbacteriaceae</taxon>
        <taxon>Agreia</taxon>
    </lineage>
</organism>
<dbReference type="AlphaFoldDB" id="A0A1T4Y7I9"/>